<accession>A0AAD6SH58</accession>
<evidence type="ECO:0000256" key="1">
    <source>
        <dbReference type="SAM" id="MobiDB-lite"/>
    </source>
</evidence>
<organism evidence="2 3">
    <name type="scientific">Mycena alexandri</name>
    <dbReference type="NCBI Taxonomy" id="1745969"/>
    <lineage>
        <taxon>Eukaryota</taxon>
        <taxon>Fungi</taxon>
        <taxon>Dikarya</taxon>
        <taxon>Basidiomycota</taxon>
        <taxon>Agaricomycotina</taxon>
        <taxon>Agaricomycetes</taxon>
        <taxon>Agaricomycetidae</taxon>
        <taxon>Agaricales</taxon>
        <taxon>Marasmiineae</taxon>
        <taxon>Mycenaceae</taxon>
        <taxon>Mycena</taxon>
    </lineage>
</organism>
<dbReference type="AlphaFoldDB" id="A0AAD6SH58"/>
<proteinExistence type="predicted"/>
<evidence type="ECO:0000313" key="2">
    <source>
        <dbReference type="EMBL" id="KAJ7027405.1"/>
    </source>
</evidence>
<dbReference type="EMBL" id="JARJCM010000124">
    <property type="protein sequence ID" value="KAJ7027405.1"/>
    <property type="molecule type" value="Genomic_DNA"/>
</dbReference>
<protein>
    <submittedName>
        <fullName evidence="2">Uncharacterized protein</fullName>
    </submittedName>
</protein>
<name>A0AAD6SH58_9AGAR</name>
<feature type="compositionally biased region" description="Basic residues" evidence="1">
    <location>
        <begin position="147"/>
        <end position="159"/>
    </location>
</feature>
<dbReference type="Proteomes" id="UP001218188">
    <property type="component" value="Unassembled WGS sequence"/>
</dbReference>
<reference evidence="2" key="1">
    <citation type="submission" date="2023-03" db="EMBL/GenBank/DDBJ databases">
        <title>Massive genome expansion in bonnet fungi (Mycena s.s.) driven by repeated elements and novel gene families across ecological guilds.</title>
        <authorList>
            <consortium name="Lawrence Berkeley National Laboratory"/>
            <person name="Harder C.B."/>
            <person name="Miyauchi S."/>
            <person name="Viragh M."/>
            <person name="Kuo A."/>
            <person name="Thoen E."/>
            <person name="Andreopoulos B."/>
            <person name="Lu D."/>
            <person name="Skrede I."/>
            <person name="Drula E."/>
            <person name="Henrissat B."/>
            <person name="Morin E."/>
            <person name="Kohler A."/>
            <person name="Barry K."/>
            <person name="LaButti K."/>
            <person name="Morin E."/>
            <person name="Salamov A."/>
            <person name="Lipzen A."/>
            <person name="Mereny Z."/>
            <person name="Hegedus B."/>
            <person name="Baldrian P."/>
            <person name="Stursova M."/>
            <person name="Weitz H."/>
            <person name="Taylor A."/>
            <person name="Grigoriev I.V."/>
            <person name="Nagy L.G."/>
            <person name="Martin F."/>
            <person name="Kauserud H."/>
        </authorList>
    </citation>
    <scope>NUCLEOTIDE SEQUENCE</scope>
    <source>
        <strain evidence="2">CBHHK200</strain>
    </source>
</reference>
<gene>
    <name evidence="2" type="ORF">C8F04DRAFT_1238092</name>
</gene>
<comment type="caution">
    <text evidence="2">The sequence shown here is derived from an EMBL/GenBank/DDBJ whole genome shotgun (WGS) entry which is preliminary data.</text>
</comment>
<evidence type="ECO:0000313" key="3">
    <source>
        <dbReference type="Proteomes" id="UP001218188"/>
    </source>
</evidence>
<keyword evidence="3" id="KW-1185">Reference proteome</keyword>
<feature type="region of interest" description="Disordered" evidence="1">
    <location>
        <begin position="122"/>
        <end position="183"/>
    </location>
</feature>
<sequence length="183" mass="20249">MQLAAVPSGERNSTFENPKSSGKNAYGMWAWKCRWPARFECGAYLAAVTVADAVLDLHTVVKNTGTKSTEYVSSDCCGRAAVTDTRRHHDKFVFGAPSKEIERNENGSPDEVKNEERFLDNRRTGNTLGDRCGAKKASTGKTERVVHRTAARRVTHRQRGLTAFKEVSTSEAKMPSLSGGRRR</sequence>